<dbReference type="EMBL" id="KQ418009">
    <property type="protein sequence ID" value="KOF89296.1"/>
    <property type="molecule type" value="Genomic_DNA"/>
</dbReference>
<sequence length="53" mass="6276">MRRTKSVMYLNYTYNDAMMQLDFPVAGSARSFLGRFAAIFNAWRQDQNFRTNC</sequence>
<protein>
    <submittedName>
        <fullName evidence="1">Uncharacterized protein</fullName>
    </submittedName>
</protein>
<organism evidence="1">
    <name type="scientific">Octopus bimaculoides</name>
    <name type="common">California two-spotted octopus</name>
    <dbReference type="NCBI Taxonomy" id="37653"/>
    <lineage>
        <taxon>Eukaryota</taxon>
        <taxon>Metazoa</taxon>
        <taxon>Spiralia</taxon>
        <taxon>Lophotrochozoa</taxon>
        <taxon>Mollusca</taxon>
        <taxon>Cephalopoda</taxon>
        <taxon>Coleoidea</taxon>
        <taxon>Octopodiformes</taxon>
        <taxon>Octopoda</taxon>
        <taxon>Incirrata</taxon>
        <taxon>Octopodidae</taxon>
        <taxon>Octopus</taxon>
    </lineage>
</organism>
<name>A0A0L8HJ93_OCTBM</name>
<evidence type="ECO:0000313" key="1">
    <source>
        <dbReference type="EMBL" id="KOF89296.1"/>
    </source>
</evidence>
<dbReference type="AlphaFoldDB" id="A0A0L8HJ93"/>
<reference evidence="1" key="1">
    <citation type="submission" date="2015-07" db="EMBL/GenBank/DDBJ databases">
        <title>MeaNS - Measles Nucleotide Surveillance Program.</title>
        <authorList>
            <person name="Tran T."/>
            <person name="Druce J."/>
        </authorList>
    </citation>
    <scope>NUCLEOTIDE SEQUENCE</scope>
    <source>
        <strain evidence="1">UCB-OBI-ISO-001</strain>
        <tissue evidence="1">Gonad</tissue>
    </source>
</reference>
<gene>
    <name evidence="1" type="ORF">OCBIM_22013306mg</name>
</gene>
<proteinExistence type="predicted"/>
<accession>A0A0L8HJ93</accession>